<evidence type="ECO:0000313" key="14">
    <source>
        <dbReference type="EMBL" id="SEQ74994.1"/>
    </source>
</evidence>
<keyword evidence="15" id="KW-1185">Reference proteome</keyword>
<dbReference type="Pfam" id="PF00430">
    <property type="entry name" value="ATP-synt_B"/>
    <property type="match status" value="1"/>
</dbReference>
<comment type="subcellular location">
    <subcellularLocation>
        <location evidence="13">Cell membrane</location>
        <topology evidence="13">Single-pass membrane protein</topology>
    </subcellularLocation>
    <subcellularLocation>
        <location evidence="12">Endomembrane system</location>
        <topology evidence="12">Single-pass membrane protein</topology>
    </subcellularLocation>
</comment>
<keyword evidence="7 13" id="KW-0406">Ion transport</keyword>
<sequence>MLIDGFTIAAQLLNFIILVWLMKRFLYQPVLNAIAAREQKIAAQLADAAATKAKAHEQQLEFEQKNQAFDKQRADLLSQATAAANAEHAQLMVDARQAADAADAARAAALLADTQALHSDIVRRTQQQVFEIARRVLGDLANVSLEQRACEVFIERLHGLDGPALTTLRQALNSTSTAAPAVLRSAFDLPAAQLALLQTALDETFGQALALKVETTPELVSGIELSAHGQKLAWSIAGYLAALSATLDGQPAERGSA</sequence>
<reference evidence="14 15" key="1">
    <citation type="submission" date="2016-10" db="EMBL/GenBank/DDBJ databases">
        <authorList>
            <person name="Varghese N."/>
            <person name="Submissions S."/>
        </authorList>
    </citation>
    <scope>NUCLEOTIDE SEQUENCE [LARGE SCALE GENOMIC DNA]</scope>
    <source>
        <strain evidence="14 15">CIP 109853</strain>
    </source>
</reference>
<dbReference type="Proteomes" id="UP000198512">
    <property type="component" value="Unassembled WGS sequence"/>
</dbReference>
<evidence type="ECO:0000256" key="4">
    <source>
        <dbReference type="ARBA" id="ARBA00022692"/>
    </source>
</evidence>
<dbReference type="CDD" id="cd06503">
    <property type="entry name" value="ATP-synt_Fo_b"/>
    <property type="match status" value="1"/>
</dbReference>
<gene>
    <name evidence="13" type="primary">atpF</name>
    <name evidence="14" type="ORF">SAMN05216600_109122</name>
</gene>
<keyword evidence="13" id="KW-1003">Cell membrane</keyword>
<evidence type="ECO:0000256" key="12">
    <source>
        <dbReference type="ARBA" id="ARBA00037847"/>
    </source>
</evidence>
<keyword evidence="5 13" id="KW-0375">Hydrogen ion transport</keyword>
<proteinExistence type="inferred from homology"/>
<dbReference type="Pfam" id="PF00213">
    <property type="entry name" value="OSCP"/>
    <property type="match status" value="1"/>
</dbReference>
<dbReference type="PANTHER" id="PTHR33445">
    <property type="entry name" value="ATP SYNTHASE SUBUNIT B', CHLOROPLASTIC"/>
    <property type="match status" value="1"/>
</dbReference>
<evidence type="ECO:0000256" key="7">
    <source>
        <dbReference type="ARBA" id="ARBA00023065"/>
    </source>
</evidence>
<evidence type="ECO:0000256" key="6">
    <source>
        <dbReference type="ARBA" id="ARBA00022989"/>
    </source>
</evidence>
<name>A0ABY1BFR6_9PSED</name>
<dbReference type="NCBIfam" id="TIGR03321">
    <property type="entry name" value="alt_F1F0_F0_B"/>
    <property type="match status" value="1"/>
</dbReference>
<keyword evidence="9 13" id="KW-0066">ATP synthesis</keyword>
<evidence type="ECO:0000256" key="5">
    <source>
        <dbReference type="ARBA" id="ARBA00022781"/>
    </source>
</evidence>
<comment type="function">
    <text evidence="10 13">F(1)F(0) ATP synthase produces ATP from ADP in the presence of a proton or sodium gradient. F-type ATPases consist of two structural domains, F(1) containing the extramembraneous catalytic core and F(0) containing the membrane proton channel, linked together by a central stalk and a peripheral stalk. During catalysis, ATP synthesis in the catalytic domain of F(1) is coupled via a rotary mechanism of the central stalk subunits to proton translocation.</text>
</comment>
<organism evidence="14 15">
    <name type="scientific">Pseudomonas cuatrocienegasensis</name>
    <dbReference type="NCBI Taxonomy" id="543360"/>
    <lineage>
        <taxon>Bacteria</taxon>
        <taxon>Pseudomonadati</taxon>
        <taxon>Pseudomonadota</taxon>
        <taxon>Gammaproteobacteria</taxon>
        <taxon>Pseudomonadales</taxon>
        <taxon>Pseudomonadaceae</taxon>
        <taxon>Pseudomonas</taxon>
    </lineage>
</organism>
<keyword evidence="8 13" id="KW-0472">Membrane</keyword>
<comment type="function">
    <text evidence="11">Component of the F(0) channel, it forms part of the peripheral stalk, linking F(1) to F(0). The b'-subunit is a diverged and duplicated form of b found in plants and photosynthetic bacteria.</text>
</comment>
<dbReference type="PANTHER" id="PTHR33445:SF2">
    <property type="entry name" value="ATP SYNTHASE SUBUNIT B', CHLOROPLASTIC"/>
    <property type="match status" value="1"/>
</dbReference>
<keyword evidence="3 13" id="KW-0138">CF(0)</keyword>
<evidence type="ECO:0000256" key="3">
    <source>
        <dbReference type="ARBA" id="ARBA00022547"/>
    </source>
</evidence>
<dbReference type="InterPro" id="IPR000711">
    <property type="entry name" value="ATPase_OSCP/dsu"/>
</dbReference>
<evidence type="ECO:0000256" key="13">
    <source>
        <dbReference type="HAMAP-Rule" id="MF_01398"/>
    </source>
</evidence>
<comment type="subunit">
    <text evidence="13">F-type ATPases have 2 components, F(1) - the catalytic core - and F(0) - the membrane proton channel. F(1) has five subunits: alpha(3), beta(3), gamma(1), delta(1), epsilon(1). F(0) has three main subunits: a(1), b(2) and c(10-14). The alpha and beta chains form an alternating ring which encloses part of the gamma chain. F(1) is attached to F(0) by a central stalk formed by the gamma and epsilon chains, while a peripheral stalk is formed by the delta and b chains.</text>
</comment>
<evidence type="ECO:0000256" key="1">
    <source>
        <dbReference type="ARBA" id="ARBA00005513"/>
    </source>
</evidence>
<dbReference type="InterPro" id="IPR017707">
    <property type="entry name" value="Alt_ATP_synth_F0_bsu"/>
</dbReference>
<evidence type="ECO:0000256" key="2">
    <source>
        <dbReference type="ARBA" id="ARBA00022448"/>
    </source>
</evidence>
<evidence type="ECO:0000313" key="15">
    <source>
        <dbReference type="Proteomes" id="UP000198512"/>
    </source>
</evidence>
<protein>
    <recommendedName>
        <fullName evidence="13">ATP synthase subunit b</fullName>
    </recommendedName>
    <alternativeName>
        <fullName evidence="13">ATP synthase F(0) sector subunit b</fullName>
    </alternativeName>
    <alternativeName>
        <fullName evidence="13">ATPase subunit I</fullName>
    </alternativeName>
    <alternativeName>
        <fullName evidence="13">F-type ATPase subunit b</fullName>
        <shortName evidence="13">F-ATPase subunit b</shortName>
    </alternativeName>
</protein>
<keyword evidence="2 13" id="KW-0813">Transport</keyword>
<dbReference type="InterPro" id="IPR002146">
    <property type="entry name" value="ATP_synth_b/b'su_bac/chlpt"/>
</dbReference>
<dbReference type="EMBL" id="FOFP01000009">
    <property type="protein sequence ID" value="SEQ74994.1"/>
    <property type="molecule type" value="Genomic_DNA"/>
</dbReference>
<dbReference type="HAMAP" id="MF_01398">
    <property type="entry name" value="ATP_synth_b_bprime"/>
    <property type="match status" value="1"/>
</dbReference>
<evidence type="ECO:0000256" key="11">
    <source>
        <dbReference type="ARBA" id="ARBA00025614"/>
    </source>
</evidence>
<evidence type="ECO:0000256" key="10">
    <source>
        <dbReference type="ARBA" id="ARBA00025198"/>
    </source>
</evidence>
<comment type="similarity">
    <text evidence="1 13">Belongs to the ATPase B chain family.</text>
</comment>
<accession>A0ABY1BFR6</accession>
<dbReference type="RefSeq" id="WP_069517231.1">
    <property type="nucleotide sequence ID" value="NZ_FOFP01000009.1"/>
</dbReference>
<keyword evidence="6 13" id="KW-1133">Transmembrane helix</keyword>
<dbReference type="InterPro" id="IPR050059">
    <property type="entry name" value="ATP_synthase_B_chain"/>
</dbReference>
<evidence type="ECO:0000256" key="8">
    <source>
        <dbReference type="ARBA" id="ARBA00023136"/>
    </source>
</evidence>
<comment type="caution">
    <text evidence="14">The sequence shown here is derived from an EMBL/GenBank/DDBJ whole genome shotgun (WGS) entry which is preliminary data.</text>
</comment>
<keyword evidence="4 13" id="KW-0812">Transmembrane</keyword>
<evidence type="ECO:0000256" key="9">
    <source>
        <dbReference type="ARBA" id="ARBA00023310"/>
    </source>
</evidence>